<evidence type="ECO:0000313" key="3">
    <source>
        <dbReference type="Proteomes" id="UP001151529"/>
    </source>
</evidence>
<dbReference type="PANTHER" id="PTHR34962">
    <property type="entry name" value="EMBRYO DEFECTIVE 1703-RELATED"/>
    <property type="match status" value="1"/>
</dbReference>
<feature type="compositionally biased region" description="Basic residues" evidence="1">
    <location>
        <begin position="743"/>
        <end position="759"/>
    </location>
</feature>
<comment type="caution">
    <text evidence="2">The sequence shown here is derived from an EMBL/GenBank/DDBJ whole genome shotgun (WGS) entry which is preliminary data.</text>
</comment>
<name>A0A9Q0NSN6_SALVM</name>
<feature type="region of interest" description="Disordered" evidence="1">
    <location>
        <begin position="738"/>
        <end position="759"/>
    </location>
</feature>
<feature type="compositionally biased region" description="Basic and acidic residues" evidence="1">
    <location>
        <begin position="248"/>
        <end position="258"/>
    </location>
</feature>
<keyword evidence="3" id="KW-1185">Reference proteome</keyword>
<accession>A0A9Q0NSN6</accession>
<feature type="region of interest" description="Disordered" evidence="1">
    <location>
        <begin position="224"/>
        <end position="260"/>
    </location>
</feature>
<reference evidence="2" key="2">
    <citation type="journal article" date="2023" name="Int. J. Mol. Sci.">
        <title>De Novo Assembly and Annotation of 11 Diverse Shrub Willow (Salix) Genomes Reveals Novel Gene Organization in Sex-Linked Regions.</title>
        <authorList>
            <person name="Hyden B."/>
            <person name="Feng K."/>
            <person name="Yates T.B."/>
            <person name="Jawdy S."/>
            <person name="Cereghino C."/>
            <person name="Smart L.B."/>
            <person name="Muchero W."/>
        </authorList>
    </citation>
    <scope>NUCLEOTIDE SEQUENCE [LARGE SCALE GENOMIC DNA]</scope>
    <source>
        <tissue evidence="2">Shoot tip</tissue>
    </source>
</reference>
<feature type="region of interest" description="Disordered" evidence="1">
    <location>
        <begin position="1"/>
        <end position="29"/>
    </location>
</feature>
<dbReference type="OrthoDB" id="611606at2759"/>
<evidence type="ECO:0000256" key="1">
    <source>
        <dbReference type="SAM" id="MobiDB-lite"/>
    </source>
</evidence>
<evidence type="ECO:0000313" key="2">
    <source>
        <dbReference type="EMBL" id="KAJ6675216.1"/>
    </source>
</evidence>
<feature type="compositionally biased region" description="Basic and acidic residues" evidence="1">
    <location>
        <begin position="1"/>
        <end position="23"/>
    </location>
</feature>
<protein>
    <submittedName>
        <fullName evidence="2">EMBRYO DEFECTIVE 1703-RELATED</fullName>
    </submittedName>
</protein>
<dbReference type="EMBL" id="JAPFFL010000016">
    <property type="protein sequence ID" value="KAJ6675216.1"/>
    <property type="molecule type" value="Genomic_DNA"/>
</dbReference>
<feature type="region of interest" description="Disordered" evidence="1">
    <location>
        <begin position="166"/>
        <end position="209"/>
    </location>
</feature>
<dbReference type="Proteomes" id="UP001151529">
    <property type="component" value="Chromosome 14"/>
</dbReference>
<dbReference type="AlphaFoldDB" id="A0A9Q0NSN6"/>
<organism evidence="2 3">
    <name type="scientific">Salix viminalis</name>
    <name type="common">Common osier</name>
    <name type="synonym">Basket willow</name>
    <dbReference type="NCBI Taxonomy" id="40686"/>
    <lineage>
        <taxon>Eukaryota</taxon>
        <taxon>Viridiplantae</taxon>
        <taxon>Streptophyta</taxon>
        <taxon>Embryophyta</taxon>
        <taxon>Tracheophyta</taxon>
        <taxon>Spermatophyta</taxon>
        <taxon>Magnoliopsida</taxon>
        <taxon>eudicotyledons</taxon>
        <taxon>Gunneridae</taxon>
        <taxon>Pentapetalae</taxon>
        <taxon>rosids</taxon>
        <taxon>fabids</taxon>
        <taxon>Malpighiales</taxon>
        <taxon>Salicaceae</taxon>
        <taxon>Saliceae</taxon>
        <taxon>Salix</taxon>
    </lineage>
</organism>
<proteinExistence type="predicted"/>
<sequence>MANQVRESETRELNKGTEEKQPVNEEPFSEMQIFEELKVVASFPSETQTKDSVDRRDVDVIRVKEKLNETGSDDTGYHSKISAEENKVTQESGTSSINFSDDRETMVNGDVIHSFDVLDGDSCMSKSRSIRPKPRVIRSVKEAREFLARKGVKHIQEPQFFSVQESTSVLGIPDDEESSGKTSQRGAVEEKVSEPIISGRISESGPAANACEDITRKEKEFVPAKNDNSKNQQGVHDLQKPDTSLNHDINDSSTERRQSAGTENWIEKIFDEVEPIVKKIGEGFRENYKAAKEIASQHPNSSIDITQLEYSQNDNELEWMKDDGLRDIVFQVRDNELAGRDPFYQMDAEDKLKFFKGLEKKVEKENEKLVQVHEYLHSSIENLDYGADGISLYDPPEKIIPRWKGPPLEKNPQFLNNFLEQQNAIAAMNAGTSYPVKKDEENLIQKSNKSSVDESVGTSLPNYASKKLSCKDLKNSKVVIEGSDGSVRAGKKSGKEYWQHTKKRARGFLESYNAESDPEVKSIMKDIGKDLDRWITEEEIQEAADLMNKLPERNKLMERKINKLKREMELFGPQAVVNKYREYAEEKEEDYLWWLDLPHVLCIELYTIENGEQNVGFYSLEMAADLDLEPKPCHVIAFEDAGDCKNLCCIIQAHMDMAGTGHAFVVPRPPKDAFREAKANGFGVTVIRKGELQLNVDQMLEEVEEQVAEIGSKIYHDKLMGERSVDINSLMKGVFGVGGQATRSRRRRSKRKLRKPGKK</sequence>
<reference evidence="2" key="1">
    <citation type="submission" date="2022-11" db="EMBL/GenBank/DDBJ databases">
        <authorList>
            <person name="Hyden B.L."/>
            <person name="Feng K."/>
            <person name="Yates T."/>
            <person name="Jawdy S."/>
            <person name="Smart L.B."/>
            <person name="Muchero W."/>
        </authorList>
    </citation>
    <scope>NUCLEOTIDE SEQUENCE</scope>
    <source>
        <tissue evidence="2">Shoot tip</tissue>
    </source>
</reference>
<dbReference type="PANTHER" id="PTHR34962:SF1">
    <property type="entry name" value="EMBRYO DEFECTIVE 1703-RELATED"/>
    <property type="match status" value="1"/>
</dbReference>
<gene>
    <name evidence="2" type="ORF">OIU85_011388</name>
</gene>